<sequence length="188" mass="21551">MTLAEMGLGAVQPSEAWWREHYSWLLEQGFQLCQRYKLDWVPSWKDRGVKQVVRGENGQSSSEPIVLDATRLKDGHVVALKRIRSSRSRVEIEISLFFSSLPLATVPVRSANETRTVQSCTVRVHEQTRLHRRVHDTMSTDPQKPRPRRTKYYTPLESNPEIFTSLISDLGLSSLAFTDGHEERPGVH</sequence>
<dbReference type="OrthoDB" id="5987198at2759"/>
<proteinExistence type="predicted"/>
<accession>A0A5C3Q795</accession>
<gene>
    <name evidence="2" type="ORF">BDV98DRAFT_248766</name>
</gene>
<dbReference type="EMBL" id="ML178843">
    <property type="protein sequence ID" value="TFK97964.1"/>
    <property type="molecule type" value="Genomic_DNA"/>
</dbReference>
<dbReference type="Proteomes" id="UP000305067">
    <property type="component" value="Unassembled WGS sequence"/>
</dbReference>
<evidence type="ECO:0000313" key="3">
    <source>
        <dbReference type="Proteomes" id="UP000305067"/>
    </source>
</evidence>
<evidence type="ECO:0000313" key="2">
    <source>
        <dbReference type="EMBL" id="TFK97964.1"/>
    </source>
</evidence>
<organism evidence="2 3">
    <name type="scientific">Pterulicium gracile</name>
    <dbReference type="NCBI Taxonomy" id="1884261"/>
    <lineage>
        <taxon>Eukaryota</taxon>
        <taxon>Fungi</taxon>
        <taxon>Dikarya</taxon>
        <taxon>Basidiomycota</taxon>
        <taxon>Agaricomycotina</taxon>
        <taxon>Agaricomycetes</taxon>
        <taxon>Agaricomycetidae</taxon>
        <taxon>Agaricales</taxon>
        <taxon>Pleurotineae</taxon>
        <taxon>Pterulaceae</taxon>
        <taxon>Pterulicium</taxon>
    </lineage>
</organism>
<keyword evidence="3" id="KW-1185">Reference proteome</keyword>
<protein>
    <submittedName>
        <fullName evidence="2">Uncharacterized protein</fullName>
    </submittedName>
</protein>
<evidence type="ECO:0000256" key="1">
    <source>
        <dbReference type="SAM" id="MobiDB-lite"/>
    </source>
</evidence>
<dbReference type="STRING" id="1884261.A0A5C3Q795"/>
<name>A0A5C3Q795_9AGAR</name>
<reference evidence="2 3" key="1">
    <citation type="journal article" date="2019" name="Nat. Ecol. Evol.">
        <title>Megaphylogeny resolves global patterns of mushroom evolution.</title>
        <authorList>
            <person name="Varga T."/>
            <person name="Krizsan K."/>
            <person name="Foldi C."/>
            <person name="Dima B."/>
            <person name="Sanchez-Garcia M."/>
            <person name="Sanchez-Ramirez S."/>
            <person name="Szollosi G.J."/>
            <person name="Szarkandi J.G."/>
            <person name="Papp V."/>
            <person name="Albert L."/>
            <person name="Andreopoulos W."/>
            <person name="Angelini C."/>
            <person name="Antonin V."/>
            <person name="Barry K.W."/>
            <person name="Bougher N.L."/>
            <person name="Buchanan P."/>
            <person name="Buyck B."/>
            <person name="Bense V."/>
            <person name="Catcheside P."/>
            <person name="Chovatia M."/>
            <person name="Cooper J."/>
            <person name="Damon W."/>
            <person name="Desjardin D."/>
            <person name="Finy P."/>
            <person name="Geml J."/>
            <person name="Haridas S."/>
            <person name="Hughes K."/>
            <person name="Justo A."/>
            <person name="Karasinski D."/>
            <person name="Kautmanova I."/>
            <person name="Kiss B."/>
            <person name="Kocsube S."/>
            <person name="Kotiranta H."/>
            <person name="LaButti K.M."/>
            <person name="Lechner B.E."/>
            <person name="Liimatainen K."/>
            <person name="Lipzen A."/>
            <person name="Lukacs Z."/>
            <person name="Mihaltcheva S."/>
            <person name="Morgado L.N."/>
            <person name="Niskanen T."/>
            <person name="Noordeloos M.E."/>
            <person name="Ohm R.A."/>
            <person name="Ortiz-Santana B."/>
            <person name="Ovrebo C."/>
            <person name="Racz N."/>
            <person name="Riley R."/>
            <person name="Savchenko A."/>
            <person name="Shiryaev A."/>
            <person name="Soop K."/>
            <person name="Spirin V."/>
            <person name="Szebenyi C."/>
            <person name="Tomsovsky M."/>
            <person name="Tulloss R.E."/>
            <person name="Uehling J."/>
            <person name="Grigoriev I.V."/>
            <person name="Vagvolgyi C."/>
            <person name="Papp T."/>
            <person name="Martin F.M."/>
            <person name="Miettinen O."/>
            <person name="Hibbett D.S."/>
            <person name="Nagy L.G."/>
        </authorList>
    </citation>
    <scope>NUCLEOTIDE SEQUENCE [LARGE SCALE GENOMIC DNA]</scope>
    <source>
        <strain evidence="2 3">CBS 309.79</strain>
    </source>
</reference>
<feature type="region of interest" description="Disordered" evidence="1">
    <location>
        <begin position="134"/>
        <end position="153"/>
    </location>
</feature>
<dbReference type="AlphaFoldDB" id="A0A5C3Q795"/>